<evidence type="ECO:0000313" key="8">
    <source>
        <dbReference type="EMBL" id="QHO63762.1"/>
    </source>
</evidence>
<feature type="transmembrane region" description="Helical" evidence="6">
    <location>
        <begin position="72"/>
        <end position="92"/>
    </location>
</feature>
<accession>A0A857ND75</accession>
<dbReference type="InterPro" id="IPR011990">
    <property type="entry name" value="TPR-like_helical_dom_sf"/>
</dbReference>
<dbReference type="KEGG" id="caqa:MICH65_0781"/>
<comment type="subcellular location">
    <subcellularLocation>
        <location evidence="1">Membrane</location>
        <topology evidence="1">Multi-pass membrane protein</topology>
    </subcellularLocation>
</comment>
<gene>
    <name evidence="8" type="ORF">MICH65_0781</name>
</gene>
<dbReference type="Pfam" id="PF13181">
    <property type="entry name" value="TPR_8"/>
    <property type="match status" value="2"/>
</dbReference>
<proteinExistence type="predicted"/>
<feature type="repeat" description="TPR" evidence="5">
    <location>
        <begin position="670"/>
        <end position="703"/>
    </location>
</feature>
<evidence type="ECO:0000256" key="3">
    <source>
        <dbReference type="ARBA" id="ARBA00022989"/>
    </source>
</evidence>
<evidence type="ECO:0000256" key="4">
    <source>
        <dbReference type="ARBA" id="ARBA00023136"/>
    </source>
</evidence>
<keyword evidence="5" id="KW-0802">TPR repeat</keyword>
<organism evidence="8 9">
    <name type="scientific">Candidatus Chazhemtobacterium aquaticus</name>
    <dbReference type="NCBI Taxonomy" id="2715735"/>
    <lineage>
        <taxon>Bacteria</taxon>
        <taxon>Candidatus Chazhemtobacteraceae</taxon>
        <taxon>Candidatus Chazhemtobacterium</taxon>
    </lineage>
</organism>
<feature type="transmembrane region" description="Helical" evidence="6">
    <location>
        <begin position="258"/>
        <end position="277"/>
    </location>
</feature>
<keyword evidence="9" id="KW-1185">Reference proteome</keyword>
<dbReference type="GO" id="GO:0016020">
    <property type="term" value="C:membrane"/>
    <property type="evidence" value="ECO:0007669"/>
    <property type="project" value="UniProtKB-SubCell"/>
</dbReference>
<feature type="transmembrane region" description="Helical" evidence="6">
    <location>
        <begin position="42"/>
        <end position="60"/>
    </location>
</feature>
<dbReference type="PANTHER" id="PTHR37422:SF13">
    <property type="entry name" value="LIPOPOLYSACCHARIDE BIOSYNTHESIS PROTEIN PA4999-RELATED"/>
    <property type="match status" value="1"/>
</dbReference>
<dbReference type="EMBL" id="CP047901">
    <property type="protein sequence ID" value="QHO63762.1"/>
    <property type="molecule type" value="Genomic_DNA"/>
</dbReference>
<evidence type="ECO:0000256" key="5">
    <source>
        <dbReference type="PROSITE-ProRule" id="PRU00339"/>
    </source>
</evidence>
<evidence type="ECO:0000256" key="6">
    <source>
        <dbReference type="SAM" id="Phobius"/>
    </source>
</evidence>
<evidence type="ECO:0000256" key="2">
    <source>
        <dbReference type="ARBA" id="ARBA00022692"/>
    </source>
</evidence>
<dbReference type="RefSeq" id="WP_161932123.1">
    <property type="nucleotide sequence ID" value="NZ_CP047901.1"/>
</dbReference>
<keyword evidence="2 6" id="KW-0812">Transmembrane</keyword>
<dbReference type="PANTHER" id="PTHR37422">
    <property type="entry name" value="TEICHURONIC ACID BIOSYNTHESIS PROTEIN TUAE"/>
    <property type="match status" value="1"/>
</dbReference>
<feature type="transmembrane region" description="Helical" evidence="6">
    <location>
        <begin position="135"/>
        <end position="155"/>
    </location>
</feature>
<dbReference type="SMART" id="SM00028">
    <property type="entry name" value="TPR"/>
    <property type="match status" value="2"/>
</dbReference>
<dbReference type="Gene3D" id="1.25.40.10">
    <property type="entry name" value="Tetratricopeptide repeat domain"/>
    <property type="match status" value="1"/>
</dbReference>
<name>A0A857ND75_9BACT</name>
<feature type="transmembrane region" description="Helical" evidence="6">
    <location>
        <begin position="436"/>
        <end position="466"/>
    </location>
</feature>
<evidence type="ECO:0000256" key="1">
    <source>
        <dbReference type="ARBA" id="ARBA00004141"/>
    </source>
</evidence>
<keyword evidence="4 6" id="KW-0472">Membrane</keyword>
<feature type="transmembrane region" description="Helical" evidence="6">
    <location>
        <begin position="104"/>
        <end position="123"/>
    </location>
</feature>
<dbReference type="AlphaFoldDB" id="A0A857ND75"/>
<dbReference type="Proteomes" id="UP000463983">
    <property type="component" value="Chromosome"/>
</dbReference>
<dbReference type="Pfam" id="PF04932">
    <property type="entry name" value="Wzy_C"/>
    <property type="match status" value="1"/>
</dbReference>
<evidence type="ECO:0000259" key="7">
    <source>
        <dbReference type="Pfam" id="PF04932"/>
    </source>
</evidence>
<feature type="transmembrane region" description="Helical" evidence="6">
    <location>
        <begin position="12"/>
        <end position="30"/>
    </location>
</feature>
<feature type="transmembrane region" description="Helical" evidence="6">
    <location>
        <begin position="206"/>
        <end position="223"/>
    </location>
</feature>
<feature type="domain" description="O-antigen ligase-related" evidence="7">
    <location>
        <begin position="213"/>
        <end position="412"/>
    </location>
</feature>
<dbReference type="PROSITE" id="PS50005">
    <property type="entry name" value="TPR"/>
    <property type="match status" value="1"/>
</dbReference>
<dbReference type="InterPro" id="IPR019734">
    <property type="entry name" value="TPR_rpt"/>
</dbReference>
<reference evidence="9" key="1">
    <citation type="journal article" date="2020" name="Microorganisms">
        <title>Complete Genome of a Member of a New Bacterial Lineage in the Microgenomates Group Reveals an Unusual Nucleotide Composition Disparity Between Two Strands of DNA and Limited Metabolic Potential.</title>
        <authorList>
            <person name="Kadnikov V.V."/>
            <person name="Mardanov A.V."/>
            <person name="Beletsky A.V."/>
            <person name="Karnachuk O.V."/>
            <person name="Ravin N.V."/>
        </authorList>
    </citation>
    <scope>NUCLEOTIDE SEQUENCE [LARGE SCALE GENOMIC DNA]</scope>
</reference>
<feature type="transmembrane region" description="Helical" evidence="6">
    <location>
        <begin position="397"/>
        <end position="424"/>
    </location>
</feature>
<evidence type="ECO:0000313" key="9">
    <source>
        <dbReference type="Proteomes" id="UP000463983"/>
    </source>
</evidence>
<dbReference type="InterPro" id="IPR051533">
    <property type="entry name" value="WaaL-like"/>
</dbReference>
<feature type="transmembrane region" description="Helical" evidence="6">
    <location>
        <begin position="182"/>
        <end position="199"/>
    </location>
</feature>
<feature type="transmembrane region" description="Helical" evidence="6">
    <location>
        <begin position="509"/>
        <end position="530"/>
    </location>
</feature>
<dbReference type="SUPFAM" id="SSF48452">
    <property type="entry name" value="TPR-like"/>
    <property type="match status" value="1"/>
</dbReference>
<sequence length="744" mass="84730">MFKHPWNKPLDIIITFSFAALLFFVPLFFYPTSSELFEFNKMILTYILTGFITTFWLIKIIINKQLVLRKSFLNLTVLLFLLGQLITTLFSINPHTSIWGYYSRFHGGLASTISYSLLFYIALNHFSQDSQKPKLKLLLYSALSTSTLISLYGILEHFGIDKHLWVQDVQNRVFSTLGQPNWLSAYLVAILPFPLLIALNSKEKKISLLLGLVAFANFITILYTKSRSGIGTTFIILFLIILYQLTKLKKATHTRSRFLGLLLLLVTSLAIIGSPWSPNPQNIQDSLKVGGPLWPQLEPYLNQVNLTTQLKPLDISALPEENQKQLIAQADGRPYGGSNSWDIRQVVWQGAVNLFKSHPLTGTGPETFAYAYYWTRPAAHNLLSEWDFLYNKAHNEYLNFLATTGLIGISTYLILILSTLILLIRLYRQYPAHQTITISFILSYLSILITNYFGFSVVTVATFFFLTPALALAYTSSQFNTFSFGPGWSFSKKDLKKLKNNVTTPSLSMLQYIAITLLTLIFVFWFSLILKHWLADRHYAKGKALSQNGYLSQAIPSLESAVNLYPGEPTFRSILAETYANAALATKQQYDSLDQEQAKLLQKAALAQQQNYTKLALDNINQTLDQNPHHLNFIKSKAKVYLSLAQIDPQYYQLTLDTLLRATQLAPTDPKLLYNIGLLYIQLDNLPQAKIALRQAIDLKPNYDHAIAELIKLYQQEDNQDHIQKLKDQLLFYYPDHPFAATLE</sequence>
<feature type="transmembrane region" description="Helical" evidence="6">
    <location>
        <begin position="229"/>
        <end position="246"/>
    </location>
</feature>
<protein>
    <recommendedName>
        <fullName evidence="7">O-antigen ligase-related domain-containing protein</fullName>
    </recommendedName>
</protein>
<dbReference type="InterPro" id="IPR007016">
    <property type="entry name" value="O-antigen_ligase-rel_domated"/>
</dbReference>
<keyword evidence="3 6" id="KW-1133">Transmembrane helix</keyword>